<reference evidence="2 3" key="1">
    <citation type="submission" date="2018-01" db="EMBL/GenBank/DDBJ databases">
        <title>The draft genome sequence of Halioglobus lutimaris HF004.</title>
        <authorList>
            <person name="Du Z.-J."/>
            <person name="Shi M.-J."/>
        </authorList>
    </citation>
    <scope>NUCLEOTIDE SEQUENCE [LARGE SCALE GENOMIC DNA]</scope>
    <source>
        <strain evidence="2 3">HF004</strain>
    </source>
</reference>
<dbReference type="Pfam" id="PF08808">
    <property type="entry name" value="RES"/>
    <property type="match status" value="1"/>
</dbReference>
<name>A0A2N5WZS4_9GAMM</name>
<dbReference type="EMBL" id="PKUS01000023">
    <property type="protein sequence ID" value="PLW67755.1"/>
    <property type="molecule type" value="Genomic_DNA"/>
</dbReference>
<comment type="caution">
    <text evidence="2">The sequence shown here is derived from an EMBL/GenBank/DDBJ whole genome shotgun (WGS) entry which is preliminary data.</text>
</comment>
<protein>
    <submittedName>
        <fullName evidence="2">RES domain-containing protein</fullName>
    </submittedName>
</protein>
<evidence type="ECO:0000259" key="1">
    <source>
        <dbReference type="SMART" id="SM00953"/>
    </source>
</evidence>
<evidence type="ECO:0000313" key="2">
    <source>
        <dbReference type="EMBL" id="PLW67755.1"/>
    </source>
</evidence>
<dbReference type="InterPro" id="IPR014914">
    <property type="entry name" value="RES_dom"/>
</dbReference>
<feature type="domain" description="RES" evidence="1">
    <location>
        <begin position="213"/>
        <end position="369"/>
    </location>
</feature>
<gene>
    <name evidence="2" type="ORF">C0039_15150</name>
</gene>
<proteinExistence type="predicted"/>
<dbReference type="OrthoDB" id="648213at2"/>
<dbReference type="Proteomes" id="UP000235005">
    <property type="component" value="Unassembled WGS sequence"/>
</dbReference>
<keyword evidence="3" id="KW-1185">Reference proteome</keyword>
<dbReference type="AlphaFoldDB" id="A0A2N5WZS4"/>
<accession>A0A2N5WZS4</accession>
<evidence type="ECO:0000313" key="3">
    <source>
        <dbReference type="Proteomes" id="UP000235005"/>
    </source>
</evidence>
<dbReference type="SMART" id="SM00953">
    <property type="entry name" value="RES"/>
    <property type="match status" value="1"/>
</dbReference>
<sequence>MPAICTNCIEDSYLREIVNRDGEVQVCNECGKNSYPAYSAEQLGQLLEPLLRERIGFGDQRRVFSGPDDDKGWWEQVGDSIELFVSEFIGQDISFLDDVICAVSEAENAWPPDGDEPFFDSCSNYVRVSYHSNTYIDRWHSIETEITQAKRFFSEAARSFFGSLFQEIDQLEAPTADGIEKVVRNFPVGTVVHRARLLQSNNDTLLQSIFDDPIEYAGPPPSNKANAGRMNAAGIVMLYAALDHQTALAELRPSLGSDVAVIEICLDKRLRLLDFKRLENAFTSISAFDPNYTDKSEKHTFLRQIHRLISRPVLPGKESEYLMTQTMAEYLSHVHERPFDGILFSSAQNRDGTNIVIFADEDGGFPISYVHDSMTVSTVNAVKHDLEERLLIKVDGKVSLAEYDSLYEDEF</sequence>
<organism evidence="2 3">
    <name type="scientific">Pseudohalioglobus lutimaris</name>
    <dbReference type="NCBI Taxonomy" id="1737061"/>
    <lineage>
        <taxon>Bacteria</taxon>
        <taxon>Pseudomonadati</taxon>
        <taxon>Pseudomonadota</taxon>
        <taxon>Gammaproteobacteria</taxon>
        <taxon>Cellvibrionales</taxon>
        <taxon>Halieaceae</taxon>
        <taxon>Pseudohalioglobus</taxon>
    </lineage>
</organism>